<evidence type="ECO:0008006" key="4">
    <source>
        <dbReference type="Google" id="ProtNLM"/>
    </source>
</evidence>
<keyword evidence="1" id="KW-0812">Transmembrane</keyword>
<dbReference type="RefSeq" id="WP_152769498.1">
    <property type="nucleotide sequence ID" value="NZ_VJZC01000006.1"/>
</dbReference>
<protein>
    <recommendedName>
        <fullName evidence="4">DUF485 domain-containing protein</fullName>
    </recommendedName>
</protein>
<evidence type="ECO:0000313" key="2">
    <source>
        <dbReference type="EMBL" id="MPY56020.1"/>
    </source>
</evidence>
<keyword evidence="1" id="KW-0472">Membrane</keyword>
<evidence type="ECO:0000313" key="3">
    <source>
        <dbReference type="Proteomes" id="UP000400924"/>
    </source>
</evidence>
<comment type="caution">
    <text evidence="2">The sequence shown here is derived from an EMBL/GenBank/DDBJ whole genome shotgun (WGS) entry which is preliminary data.</text>
</comment>
<evidence type="ECO:0000256" key="1">
    <source>
        <dbReference type="SAM" id="Phobius"/>
    </source>
</evidence>
<reference evidence="2 3" key="1">
    <citation type="submission" date="2019-07" db="EMBL/GenBank/DDBJ databases">
        <title>New species of Amycolatopsis and Streptomyces.</title>
        <authorList>
            <person name="Duangmal K."/>
            <person name="Teo W.F.A."/>
            <person name="Lipun K."/>
        </authorList>
    </citation>
    <scope>NUCLEOTIDE SEQUENCE [LARGE SCALE GENOMIC DNA]</scope>
    <source>
        <strain evidence="2 3">NBRC 106415</strain>
    </source>
</reference>
<feature type="transmembrane region" description="Helical" evidence="1">
    <location>
        <begin position="36"/>
        <end position="56"/>
    </location>
</feature>
<proteinExistence type="predicted"/>
<dbReference type="Proteomes" id="UP000400924">
    <property type="component" value="Unassembled WGS sequence"/>
</dbReference>
<name>A0A5N8X937_9ACTN</name>
<keyword evidence="1" id="KW-1133">Transmembrane helix</keyword>
<sequence length="117" mass="12695">MYIHDRPPGSRPPQAATDHLALQHLRRTSGKLRVRLLVLNLSAVGVPLLLDLIPGIRLAAPVFGPFTLGMLVLGTAALTLVVAALWYERACRVHCDPRAEELRGRAAASESALWGRS</sequence>
<dbReference type="AlphaFoldDB" id="A0A5N8X937"/>
<dbReference type="OrthoDB" id="9884377at2"/>
<organism evidence="2 3">
    <name type="scientific">Streptomyces spongiae</name>
    <dbReference type="NCBI Taxonomy" id="565072"/>
    <lineage>
        <taxon>Bacteria</taxon>
        <taxon>Bacillati</taxon>
        <taxon>Actinomycetota</taxon>
        <taxon>Actinomycetes</taxon>
        <taxon>Kitasatosporales</taxon>
        <taxon>Streptomycetaceae</taxon>
        <taxon>Streptomyces</taxon>
    </lineage>
</organism>
<dbReference type="EMBL" id="VJZC01000006">
    <property type="protein sequence ID" value="MPY56020.1"/>
    <property type="molecule type" value="Genomic_DNA"/>
</dbReference>
<gene>
    <name evidence="2" type="ORF">FNH08_02110</name>
</gene>
<feature type="transmembrane region" description="Helical" evidence="1">
    <location>
        <begin position="62"/>
        <end position="87"/>
    </location>
</feature>
<keyword evidence="3" id="KW-1185">Reference proteome</keyword>
<accession>A0A5N8X937</accession>